<feature type="transmembrane region" description="Helical" evidence="2">
    <location>
        <begin position="943"/>
        <end position="963"/>
    </location>
</feature>
<feature type="transmembrane region" description="Helical" evidence="2">
    <location>
        <begin position="725"/>
        <end position="744"/>
    </location>
</feature>
<protein>
    <recommendedName>
        <fullName evidence="5">Glycosyl hydrolase family 67 C-terminal domain-containing protein</fullName>
    </recommendedName>
</protein>
<comment type="caution">
    <text evidence="3">The sequence shown here is derived from an EMBL/GenBank/DDBJ whole genome shotgun (WGS) entry which is preliminary data.</text>
</comment>
<feature type="transmembrane region" description="Helical" evidence="2">
    <location>
        <begin position="816"/>
        <end position="837"/>
    </location>
</feature>
<keyword evidence="2" id="KW-1133">Transmembrane helix</keyword>
<gene>
    <name evidence="3" type="ORF">ACFPYL_04900</name>
</gene>
<dbReference type="RefSeq" id="WP_379151024.1">
    <property type="nucleotide sequence ID" value="NZ_JBHSRJ010000002.1"/>
</dbReference>
<name>A0ABW1LEG8_9ACTN</name>
<evidence type="ECO:0000313" key="3">
    <source>
        <dbReference type="EMBL" id="MFC6042395.1"/>
    </source>
</evidence>
<proteinExistence type="predicted"/>
<dbReference type="SUPFAM" id="SSF51445">
    <property type="entry name" value="(Trans)glycosidases"/>
    <property type="match status" value="1"/>
</dbReference>
<organism evidence="3 4">
    <name type="scientific">Nocardioides hankookensis</name>
    <dbReference type="NCBI Taxonomy" id="443157"/>
    <lineage>
        <taxon>Bacteria</taxon>
        <taxon>Bacillati</taxon>
        <taxon>Actinomycetota</taxon>
        <taxon>Actinomycetes</taxon>
        <taxon>Propionibacteriales</taxon>
        <taxon>Nocardioidaceae</taxon>
        <taxon>Nocardioides</taxon>
    </lineage>
</organism>
<dbReference type="SUPFAM" id="SSF55545">
    <property type="entry name" value="beta-N-acetylhexosaminidase-like domain"/>
    <property type="match status" value="1"/>
</dbReference>
<accession>A0ABW1LEG8</accession>
<feature type="transmembrane region" description="Helical" evidence="2">
    <location>
        <begin position="789"/>
        <end position="809"/>
    </location>
</feature>
<evidence type="ECO:0008006" key="5">
    <source>
        <dbReference type="Google" id="ProtNLM"/>
    </source>
</evidence>
<dbReference type="EMBL" id="JBHSRJ010000002">
    <property type="protein sequence ID" value="MFC6042395.1"/>
    <property type="molecule type" value="Genomic_DNA"/>
</dbReference>
<feature type="transmembrane region" description="Helical" evidence="2">
    <location>
        <begin position="765"/>
        <end position="783"/>
    </location>
</feature>
<keyword evidence="2" id="KW-0812">Transmembrane</keyword>
<reference evidence="4" key="1">
    <citation type="journal article" date="2019" name="Int. J. Syst. Evol. Microbiol.">
        <title>The Global Catalogue of Microorganisms (GCM) 10K type strain sequencing project: providing services to taxonomists for standard genome sequencing and annotation.</title>
        <authorList>
            <consortium name="The Broad Institute Genomics Platform"/>
            <consortium name="The Broad Institute Genome Sequencing Center for Infectious Disease"/>
            <person name="Wu L."/>
            <person name="Ma J."/>
        </authorList>
    </citation>
    <scope>NUCLEOTIDE SEQUENCE [LARGE SCALE GENOMIC DNA]</scope>
    <source>
        <strain evidence="4">CCUG 54522</strain>
    </source>
</reference>
<keyword evidence="2" id="KW-0472">Membrane</keyword>
<dbReference type="InterPro" id="IPR029018">
    <property type="entry name" value="Hex-like_dom2"/>
</dbReference>
<dbReference type="Proteomes" id="UP001596135">
    <property type="component" value="Unassembled WGS sequence"/>
</dbReference>
<keyword evidence="4" id="KW-1185">Reference proteome</keyword>
<keyword evidence="1" id="KW-0378">Hydrolase</keyword>
<dbReference type="InterPro" id="IPR017853">
    <property type="entry name" value="GH"/>
</dbReference>
<evidence type="ECO:0000256" key="1">
    <source>
        <dbReference type="ARBA" id="ARBA00022801"/>
    </source>
</evidence>
<sequence>MQVRRVVQVLLVVVVLGLVGGVIAAGISATMGIRTEAKDVPVEEPTVAPPRPAVAPPAFSRITVDGTLRTRTAVAELRDATATGTRGRATLAVTHGDGDVGDDSYRLGGTRTALTITAGSETGAVRGIYDLAQAARESRPLTEHLGETVTSRLPFRMVDLGAAGVDADASQWEGGEDYSHYSRAFEDAILPKAPYVDQAAMPAARASVLAYVRHTLAQGYNAIAVPGFLEYLTFSDVPEVYADDPEYVARAEAMRAAFGPIWQEVHDLGMQVYFRTDMLILSSPLERYLTKEFDLDPTDPKLWEVYQHGLDELYREMPYVDGVLLRIGEGGNIYNLPGWDYYSEITVTTPPAVRAMLTAFTDEAERVDKTVIFRTWSVGIGAVGDMHTNPDSYHEVLDGIDSPNLIVSTKYSLGDFYSWLPLNDTLETGNQRRIVEMQSRREFEAFGAIPNDLGNLYQQALQRFLAANPHVEGVWTWTQDGGPWRAGPMSLELTHGFWQLYDLNSELSARLARDPEADPAEITADWARRWFSTDPATVTAISTAMASSREAVSQGLYIEQFAQVRAFALGLEPPPQMWIFEWDILTGDSAVLDVIYSIVRDSGPEGVDDAIAAGEHAVEVARSMRDEVAATDASTYRDPALRQQLIDSLDYQVNLFTLLDSYRAMVLRHAQWLDTGTGRDEWATARDAFDVAAADHEQKYGDDVELPAYNLTAARLGEQRAERDLPMAWLARGGLLALLLGLGLTRTGRTMVRAATTPWREPGPVNRWLVVAFPLVAVAWSRLVLTWFLAPAHLILVGVGWAVLTAVVLATRSWRVATAVGGAITIRSVLLLAVLSIRGPGGYWFVFWTAPGWRTAYVVVSFVLFGWVLACLVWALAGRTGRRRAAAVALGTVGAAMLGVGLLAGGIGLERALTHWNDQLALLPWGMARILGITTYLGIPTALPWYLVALGGVLTVAALVLGLPRRRTTAPAAP</sequence>
<feature type="transmembrane region" description="Helical" evidence="2">
    <location>
        <begin position="857"/>
        <end position="876"/>
    </location>
</feature>
<evidence type="ECO:0000256" key="2">
    <source>
        <dbReference type="SAM" id="Phobius"/>
    </source>
</evidence>
<feature type="transmembrane region" description="Helical" evidence="2">
    <location>
        <begin position="888"/>
        <end position="909"/>
    </location>
</feature>
<evidence type="ECO:0000313" key="4">
    <source>
        <dbReference type="Proteomes" id="UP001596135"/>
    </source>
</evidence>